<reference evidence="1" key="1">
    <citation type="submission" date="2014-11" db="EMBL/GenBank/DDBJ databases">
        <authorList>
            <person name="Amaro Gonzalez C."/>
        </authorList>
    </citation>
    <scope>NUCLEOTIDE SEQUENCE</scope>
</reference>
<evidence type="ECO:0000313" key="1">
    <source>
        <dbReference type="EMBL" id="JAH31439.1"/>
    </source>
</evidence>
<proteinExistence type="predicted"/>
<dbReference type="AlphaFoldDB" id="A0A0E9RQQ4"/>
<reference evidence="1" key="2">
    <citation type="journal article" date="2015" name="Fish Shellfish Immunol.">
        <title>Early steps in the European eel (Anguilla anguilla)-Vibrio vulnificus interaction in the gills: Role of the RtxA13 toxin.</title>
        <authorList>
            <person name="Callol A."/>
            <person name="Pajuelo D."/>
            <person name="Ebbesson L."/>
            <person name="Teles M."/>
            <person name="MacKenzie S."/>
            <person name="Amaro C."/>
        </authorList>
    </citation>
    <scope>NUCLEOTIDE SEQUENCE</scope>
</reference>
<organism evidence="1">
    <name type="scientific">Anguilla anguilla</name>
    <name type="common">European freshwater eel</name>
    <name type="synonym">Muraena anguilla</name>
    <dbReference type="NCBI Taxonomy" id="7936"/>
    <lineage>
        <taxon>Eukaryota</taxon>
        <taxon>Metazoa</taxon>
        <taxon>Chordata</taxon>
        <taxon>Craniata</taxon>
        <taxon>Vertebrata</taxon>
        <taxon>Euteleostomi</taxon>
        <taxon>Actinopterygii</taxon>
        <taxon>Neopterygii</taxon>
        <taxon>Teleostei</taxon>
        <taxon>Anguilliformes</taxon>
        <taxon>Anguillidae</taxon>
        <taxon>Anguilla</taxon>
    </lineage>
</organism>
<protein>
    <submittedName>
        <fullName evidence="1">Uncharacterized protein</fullName>
    </submittedName>
</protein>
<name>A0A0E9RQQ4_ANGAN</name>
<accession>A0A0E9RQQ4</accession>
<dbReference type="EMBL" id="GBXM01077138">
    <property type="protein sequence ID" value="JAH31439.1"/>
    <property type="molecule type" value="Transcribed_RNA"/>
</dbReference>
<sequence length="52" mass="5712">MWLSQEGASQQGSSDFFTLLFRACRKHWRSRASICSCGDLLSSSSTSSSPHS</sequence>